<dbReference type="InterPro" id="IPR038461">
    <property type="entry name" value="Schlafen_AlbA_2_dom_sf"/>
</dbReference>
<dbReference type="EMBL" id="BAABBX010000001">
    <property type="protein sequence ID" value="GAA4182926.1"/>
    <property type="molecule type" value="Genomic_DNA"/>
</dbReference>
<reference evidence="3" key="1">
    <citation type="journal article" date="2019" name="Int. J. Syst. Evol. Microbiol.">
        <title>The Global Catalogue of Microorganisms (GCM) 10K type strain sequencing project: providing services to taxonomists for standard genome sequencing and annotation.</title>
        <authorList>
            <consortium name="The Broad Institute Genomics Platform"/>
            <consortium name="The Broad Institute Genome Sequencing Center for Infectious Disease"/>
            <person name="Wu L."/>
            <person name="Ma J."/>
        </authorList>
    </citation>
    <scope>NUCLEOTIDE SEQUENCE [LARGE SCALE GENOMIC DNA]</scope>
    <source>
        <strain evidence="3">JCM 17593</strain>
    </source>
</reference>
<accession>A0ABP8AFF3</accession>
<dbReference type="Pfam" id="PF04326">
    <property type="entry name" value="SLFN_AlbA_2"/>
    <property type="match status" value="1"/>
</dbReference>
<dbReference type="InterPro" id="IPR007421">
    <property type="entry name" value="Schlafen_AlbA_2_dom"/>
</dbReference>
<evidence type="ECO:0000313" key="3">
    <source>
        <dbReference type="Proteomes" id="UP001500213"/>
    </source>
</evidence>
<feature type="domain" description="Schlafen AlbA-2" evidence="1">
    <location>
        <begin position="83"/>
        <end position="205"/>
    </location>
</feature>
<sequence length="467" mass="51123">MDDRPEGPCPEGPAEKETCLAFHCTTDRGQEEERERSSPQVVSAILPTLGAMTFTALHRALGLAPSPLTDDLLDAAVTAGVVEANDLDWKAELPPAKGLPQTDFPKDVAAMANSGGGIIVFGVRESQKAAVERVDAGELDEAYERSLRSAAITAISPPVFGLNVHSLGAEGNRAVVVEVPGSIDGPHLIYKNDYFAAPVRNDSDTVWMRERQIEAMYRARFDERRHATEALDSLYGEAATGRDSDKRAWLIAVAHPRIPRLRDRLTREETRAVLTKTVGLALTYAGRGGIHPLENVDRDNPRPGLRRWVAVNTAIGERSVWREAWMSIHHDGSVTIAAAVGGHRMSSDGYFEGWQVESAAIECAIADLMALVRTTAEATNNDEYDVRLGIEWTGEQPLTILTKDNMGFTYDGVSVPLHRYTPVETTVNAIEPALDYYWHVHGLAEDCVNQGGISNLLMIQPPEREEA</sequence>
<protein>
    <recommendedName>
        <fullName evidence="1">Schlafen AlbA-2 domain-containing protein</fullName>
    </recommendedName>
</protein>
<dbReference type="Proteomes" id="UP001500213">
    <property type="component" value="Unassembled WGS sequence"/>
</dbReference>
<organism evidence="2 3">
    <name type="scientific">Gryllotalpicola kribbensis</name>
    <dbReference type="NCBI Taxonomy" id="993084"/>
    <lineage>
        <taxon>Bacteria</taxon>
        <taxon>Bacillati</taxon>
        <taxon>Actinomycetota</taxon>
        <taxon>Actinomycetes</taxon>
        <taxon>Micrococcales</taxon>
        <taxon>Microbacteriaceae</taxon>
        <taxon>Gryllotalpicola</taxon>
    </lineage>
</organism>
<keyword evidence="3" id="KW-1185">Reference proteome</keyword>
<proteinExistence type="predicted"/>
<gene>
    <name evidence="2" type="ORF">GCM10022288_01550</name>
</gene>
<comment type="caution">
    <text evidence="2">The sequence shown here is derived from an EMBL/GenBank/DDBJ whole genome shotgun (WGS) entry which is preliminary data.</text>
</comment>
<dbReference type="Gene3D" id="3.30.950.30">
    <property type="entry name" value="Schlafen, AAA domain"/>
    <property type="match status" value="1"/>
</dbReference>
<evidence type="ECO:0000313" key="2">
    <source>
        <dbReference type="EMBL" id="GAA4182926.1"/>
    </source>
</evidence>
<evidence type="ECO:0000259" key="1">
    <source>
        <dbReference type="Pfam" id="PF04326"/>
    </source>
</evidence>
<name>A0ABP8AFF3_9MICO</name>